<comment type="caution">
    <text evidence="1">The sequence shown here is derived from an EMBL/GenBank/DDBJ whole genome shotgun (WGS) entry which is preliminary data.</text>
</comment>
<dbReference type="Proteomes" id="UP000003882">
    <property type="component" value="Unassembled WGS sequence"/>
</dbReference>
<dbReference type="EMBL" id="ABXY01000011">
    <property type="protein sequence ID" value="EEB21783.1"/>
    <property type="molecule type" value="Genomic_DNA"/>
</dbReference>
<evidence type="ECO:0000313" key="1">
    <source>
        <dbReference type="EMBL" id="EEB21783.1"/>
    </source>
</evidence>
<sequence>MENRLLTVSLTVCGDIANACHSPTAKACRSLYGFVIHLKHV</sequence>
<name>B6XTI9_9BIFI</name>
<gene>
    <name evidence="1" type="ORF">BIFCAT_00747</name>
</gene>
<dbReference type="AlphaFoldDB" id="B6XTI9"/>
<organism evidence="1 2">
    <name type="scientific">Bifidobacterium catenulatum DSM 16992 = JCM 1194 = LMG 11043</name>
    <dbReference type="NCBI Taxonomy" id="566552"/>
    <lineage>
        <taxon>Bacteria</taxon>
        <taxon>Bacillati</taxon>
        <taxon>Actinomycetota</taxon>
        <taxon>Actinomycetes</taxon>
        <taxon>Bifidobacteriales</taxon>
        <taxon>Bifidobacteriaceae</taxon>
        <taxon>Bifidobacterium</taxon>
    </lineage>
</organism>
<accession>B6XTI9</accession>
<evidence type="ECO:0000313" key="2">
    <source>
        <dbReference type="Proteomes" id="UP000003882"/>
    </source>
</evidence>
<protein>
    <submittedName>
        <fullName evidence="1">Uncharacterized protein</fullName>
    </submittedName>
</protein>
<proteinExistence type="predicted"/>
<reference evidence="1 2" key="1">
    <citation type="submission" date="2008-10" db="EMBL/GenBank/DDBJ databases">
        <title>Draft genome sequence of Bifidobacterium catenulatum (DSM 16992).</title>
        <authorList>
            <person name="Sudarsanam P."/>
            <person name="Ley R."/>
            <person name="Guruge J."/>
            <person name="Turnbaugh P.J."/>
            <person name="Mahowald M."/>
            <person name="Liep D."/>
            <person name="Gordon J."/>
        </authorList>
    </citation>
    <scope>NUCLEOTIDE SEQUENCE [LARGE SCALE GENOMIC DNA]</scope>
    <source>
        <strain evidence="1 2">DSM 16992</strain>
    </source>
</reference>
<reference evidence="1 2" key="2">
    <citation type="submission" date="2008-10" db="EMBL/GenBank/DDBJ databases">
        <authorList>
            <person name="Fulton L."/>
            <person name="Clifton S."/>
            <person name="Fulton B."/>
            <person name="Xu J."/>
            <person name="Minx P."/>
            <person name="Pepin K.H."/>
            <person name="Johnson M."/>
            <person name="Bhonagiri V."/>
            <person name="Nash W.E."/>
            <person name="Mardis E.R."/>
            <person name="Wilson R.K."/>
        </authorList>
    </citation>
    <scope>NUCLEOTIDE SEQUENCE [LARGE SCALE GENOMIC DNA]</scope>
    <source>
        <strain evidence="1 2">DSM 16992</strain>
    </source>
</reference>